<feature type="domain" description="TonB-dependent receptor plug" evidence="13">
    <location>
        <begin position="149"/>
        <end position="227"/>
    </location>
</feature>
<dbReference type="PROSITE" id="PS52016">
    <property type="entry name" value="TONB_DEPENDENT_REC_3"/>
    <property type="match status" value="1"/>
</dbReference>
<comment type="similarity">
    <text evidence="10 11">Belongs to the TonB-dependent receptor family.</text>
</comment>
<dbReference type="InterPro" id="IPR037066">
    <property type="entry name" value="Plug_dom_sf"/>
</dbReference>
<evidence type="ECO:0000256" key="3">
    <source>
        <dbReference type="ARBA" id="ARBA00022452"/>
    </source>
</evidence>
<dbReference type="SUPFAM" id="SSF56935">
    <property type="entry name" value="Porins"/>
    <property type="match status" value="1"/>
</dbReference>
<evidence type="ECO:0000256" key="8">
    <source>
        <dbReference type="ARBA" id="ARBA00023170"/>
    </source>
</evidence>
<evidence type="ECO:0000256" key="7">
    <source>
        <dbReference type="ARBA" id="ARBA00023136"/>
    </source>
</evidence>
<protein>
    <submittedName>
        <fullName evidence="14">TonB-dependent receptor</fullName>
    </submittedName>
</protein>
<keyword evidence="5" id="KW-0732">Signal</keyword>
<evidence type="ECO:0000256" key="10">
    <source>
        <dbReference type="PROSITE-ProRule" id="PRU01360"/>
    </source>
</evidence>
<gene>
    <name evidence="14" type="ORF">KK078_06205</name>
</gene>
<dbReference type="Pfam" id="PF13715">
    <property type="entry name" value="CarbopepD_reg_2"/>
    <property type="match status" value="1"/>
</dbReference>
<dbReference type="SUPFAM" id="SSF49464">
    <property type="entry name" value="Carboxypeptidase regulatory domain-like"/>
    <property type="match status" value="1"/>
</dbReference>
<dbReference type="GO" id="GO:0009279">
    <property type="term" value="C:cell outer membrane"/>
    <property type="evidence" value="ECO:0007669"/>
    <property type="project" value="UniProtKB-SubCell"/>
</dbReference>
<dbReference type="AlphaFoldDB" id="A0AAP2D862"/>
<evidence type="ECO:0000259" key="13">
    <source>
        <dbReference type="Pfam" id="PF07715"/>
    </source>
</evidence>
<keyword evidence="9 10" id="KW-0998">Cell outer membrane</keyword>
<evidence type="ECO:0000313" key="15">
    <source>
        <dbReference type="Proteomes" id="UP001319180"/>
    </source>
</evidence>
<evidence type="ECO:0000313" key="14">
    <source>
        <dbReference type="EMBL" id="MBT1686140.1"/>
    </source>
</evidence>
<evidence type="ECO:0000256" key="2">
    <source>
        <dbReference type="ARBA" id="ARBA00022448"/>
    </source>
</evidence>
<dbReference type="InterPro" id="IPR039426">
    <property type="entry name" value="TonB-dep_rcpt-like"/>
</dbReference>
<dbReference type="GO" id="GO:0015344">
    <property type="term" value="F:siderophore uptake transmembrane transporter activity"/>
    <property type="evidence" value="ECO:0007669"/>
    <property type="project" value="TreeGrafter"/>
</dbReference>
<dbReference type="Gene3D" id="2.60.40.1120">
    <property type="entry name" value="Carboxypeptidase-like, regulatory domain"/>
    <property type="match status" value="1"/>
</dbReference>
<dbReference type="GO" id="GO:0044718">
    <property type="term" value="P:siderophore transmembrane transport"/>
    <property type="evidence" value="ECO:0007669"/>
    <property type="project" value="TreeGrafter"/>
</dbReference>
<feature type="domain" description="TonB-dependent receptor-like beta-barrel" evidence="12">
    <location>
        <begin position="318"/>
        <end position="732"/>
    </location>
</feature>
<dbReference type="PANTHER" id="PTHR30069">
    <property type="entry name" value="TONB-DEPENDENT OUTER MEMBRANE RECEPTOR"/>
    <property type="match status" value="1"/>
</dbReference>
<keyword evidence="3 10" id="KW-1134">Transmembrane beta strand</keyword>
<evidence type="ECO:0000256" key="9">
    <source>
        <dbReference type="ARBA" id="ARBA00023237"/>
    </source>
</evidence>
<evidence type="ECO:0000256" key="11">
    <source>
        <dbReference type="RuleBase" id="RU003357"/>
    </source>
</evidence>
<name>A0AAP2D862_9BACT</name>
<dbReference type="Gene3D" id="2.40.170.20">
    <property type="entry name" value="TonB-dependent receptor, beta-barrel domain"/>
    <property type="match status" value="1"/>
</dbReference>
<dbReference type="Proteomes" id="UP001319180">
    <property type="component" value="Unassembled WGS sequence"/>
</dbReference>
<dbReference type="EMBL" id="JAHESC010000006">
    <property type="protein sequence ID" value="MBT1686140.1"/>
    <property type="molecule type" value="Genomic_DNA"/>
</dbReference>
<organism evidence="14 15">
    <name type="scientific">Dawidia soli</name>
    <dbReference type="NCBI Taxonomy" id="2782352"/>
    <lineage>
        <taxon>Bacteria</taxon>
        <taxon>Pseudomonadati</taxon>
        <taxon>Bacteroidota</taxon>
        <taxon>Cytophagia</taxon>
        <taxon>Cytophagales</taxon>
        <taxon>Chryseotaleaceae</taxon>
        <taxon>Dawidia</taxon>
    </lineage>
</organism>
<reference evidence="14 15" key="1">
    <citation type="submission" date="2021-05" db="EMBL/GenBank/DDBJ databases">
        <title>A Polyphasic approach of four new species of the genus Ohtaekwangia: Ohtaekwangia histidinii sp. nov., Ohtaekwangia cretensis sp. nov., Ohtaekwangia indiensis sp. nov., Ohtaekwangia reichenbachii sp. nov. from diverse environment.</title>
        <authorList>
            <person name="Octaviana S."/>
        </authorList>
    </citation>
    <scope>NUCLEOTIDE SEQUENCE [LARGE SCALE GENOMIC DNA]</scope>
    <source>
        <strain evidence="14 15">PWU37</strain>
    </source>
</reference>
<keyword evidence="2 10" id="KW-0813">Transport</keyword>
<dbReference type="Gene3D" id="2.170.130.10">
    <property type="entry name" value="TonB-dependent receptor, plug domain"/>
    <property type="match status" value="1"/>
</dbReference>
<dbReference type="InterPro" id="IPR008969">
    <property type="entry name" value="CarboxyPept-like_regulatory"/>
</dbReference>
<evidence type="ECO:0000256" key="6">
    <source>
        <dbReference type="ARBA" id="ARBA00023077"/>
    </source>
</evidence>
<dbReference type="InterPro" id="IPR036942">
    <property type="entry name" value="Beta-barrel_TonB_sf"/>
</dbReference>
<dbReference type="InterPro" id="IPR012910">
    <property type="entry name" value="Plug_dom"/>
</dbReference>
<dbReference type="InterPro" id="IPR000531">
    <property type="entry name" value="Beta-barrel_TonB"/>
</dbReference>
<dbReference type="Pfam" id="PF07715">
    <property type="entry name" value="Plug"/>
    <property type="match status" value="1"/>
</dbReference>
<evidence type="ECO:0000259" key="12">
    <source>
        <dbReference type="Pfam" id="PF00593"/>
    </source>
</evidence>
<keyword evidence="4 10" id="KW-0812">Transmembrane</keyword>
<keyword evidence="15" id="KW-1185">Reference proteome</keyword>
<comment type="subcellular location">
    <subcellularLocation>
        <location evidence="1 10">Cell outer membrane</location>
        <topology evidence="1 10">Multi-pass membrane protein</topology>
    </subcellularLocation>
</comment>
<accession>A0AAP2D862</accession>
<evidence type="ECO:0000256" key="1">
    <source>
        <dbReference type="ARBA" id="ARBA00004571"/>
    </source>
</evidence>
<evidence type="ECO:0000256" key="4">
    <source>
        <dbReference type="ARBA" id="ARBA00022692"/>
    </source>
</evidence>
<dbReference type="PANTHER" id="PTHR30069:SF29">
    <property type="entry name" value="HEMOGLOBIN AND HEMOGLOBIN-HAPTOGLOBIN-BINDING PROTEIN 1-RELATED"/>
    <property type="match status" value="1"/>
</dbReference>
<sequence>MSGHKRVAVIVIIELFILLFGATMLRAQSKYTISGTVKQRSSGETLIGASVTVIEKPTVGVITNSYGFYSLSLPKGNYTLLVSYVGYKQELIPVELTSNVMIGVDLSDEVVLEEVVVSSKRNDENLTTATMGTEVLDIQTAAKIPVVFGEKDLVKTIQLLPGVKSSGEGSNGFSVRGGATDQNLILLDEAPVYNASHLLGIFSTFNSDAIKDATIIKGNSPAQFGGRLSSVLDVKMREGNNNKYRVSGGIGLISSRLTVEGPIQKEKSSFIISGRRTYADLFARLSSDFKDIQLYFYDLNAKGNLAINSKNKLYFSGYFGKDVLDVSNFLGSNWGNVTGTLRWNSILSSKLFSNTSFIYSDYDFNVSFKTEGSEVNYNSNIKDVNLKQDFSLYPNSRNTIQFGFNVIHHTITPTKAEGTDIVSDKKGRKALENAVYVSNSYEASDRVKLDYGLRFSFYSILGGDTYHVYQGNALTQSITLAEGGVGKTYYNWEPRLSMNYMLNSTASLKAGYARNTQNLHLMSNSTGGSPTDQWIGNSYNIKPEVADQVSLGISRNFKDNAYELNAETYYKTMRNQIDFRDGADINTVPDIESELLFGKGRAYGLEVLWKKKEGKLTGWIGYTLSKTERKIDGINNGRWYNAKQDRTHDVSVVAVYELSPQWTLSGTFIYTTGNAVTFPTGKYVLNDMVVYQYGNRNADRMPATHRLDLSVTYERPARRKYQSSWSFGLYNVYGRQNPYSISFEENKHNPQKIDAVQSSLFRWVPSVTYNFKF</sequence>
<proteinExistence type="inferred from homology"/>
<keyword evidence="8 14" id="KW-0675">Receptor</keyword>
<comment type="caution">
    <text evidence="14">The sequence shown here is derived from an EMBL/GenBank/DDBJ whole genome shotgun (WGS) entry which is preliminary data.</text>
</comment>
<evidence type="ECO:0000256" key="5">
    <source>
        <dbReference type="ARBA" id="ARBA00022729"/>
    </source>
</evidence>
<keyword evidence="7 10" id="KW-0472">Membrane</keyword>
<keyword evidence="6 11" id="KW-0798">TonB box</keyword>
<dbReference type="Pfam" id="PF00593">
    <property type="entry name" value="TonB_dep_Rec_b-barrel"/>
    <property type="match status" value="1"/>
</dbReference>